<gene>
    <name evidence="15" type="ORF">NGM99_05570</name>
</gene>
<dbReference type="Pfam" id="PF02737">
    <property type="entry name" value="3HCDH_N"/>
    <property type="match status" value="1"/>
</dbReference>
<evidence type="ECO:0000256" key="3">
    <source>
        <dbReference type="ARBA" id="ARBA00022832"/>
    </source>
</evidence>
<dbReference type="PANTHER" id="PTHR23309:SF51">
    <property type="entry name" value="3-HYDROXYACYL-COA DEHYDROGENASE-RELATED"/>
    <property type="match status" value="1"/>
</dbReference>
<evidence type="ECO:0000256" key="12">
    <source>
        <dbReference type="ARBA" id="ARBA00049556"/>
    </source>
</evidence>
<dbReference type="Pfam" id="PF00725">
    <property type="entry name" value="3HCDH"/>
    <property type="match status" value="2"/>
</dbReference>
<dbReference type="Gene3D" id="3.90.226.10">
    <property type="entry name" value="2-enoyl-CoA Hydratase, Chain A, domain 1"/>
    <property type="match status" value="1"/>
</dbReference>
<keyword evidence="5" id="KW-0560">Oxidoreductase</keyword>
<keyword evidence="10" id="KW-0456">Lyase</keyword>
<comment type="pathway">
    <text evidence="2">Lipid metabolism; fatty acid beta-oxidation.</text>
</comment>
<keyword evidence="7" id="KW-0443">Lipid metabolism</keyword>
<dbReference type="SUPFAM" id="SSF51735">
    <property type="entry name" value="NAD(P)-binding Rossmann-fold domains"/>
    <property type="match status" value="1"/>
</dbReference>
<evidence type="ECO:0000256" key="1">
    <source>
        <dbReference type="ARBA" id="ARBA00004275"/>
    </source>
</evidence>
<dbReference type="InterPro" id="IPR029045">
    <property type="entry name" value="ClpP/crotonase-like_dom_sf"/>
</dbReference>
<feature type="domain" description="3-hydroxyacyl-CoA dehydrogenase C-terminal" evidence="13">
    <location>
        <begin position="605"/>
        <end position="683"/>
    </location>
</feature>
<evidence type="ECO:0000313" key="16">
    <source>
        <dbReference type="Proteomes" id="UP001205906"/>
    </source>
</evidence>
<reference evidence="15 16" key="1">
    <citation type="submission" date="2022-06" db="EMBL/GenBank/DDBJ databases">
        <title>Mesorhizobium sp. strain RP14 Genome sequencing and assembly.</title>
        <authorList>
            <person name="Kim I."/>
        </authorList>
    </citation>
    <scope>NUCLEOTIDE SEQUENCE [LARGE SCALE GENOMIC DNA]</scope>
    <source>
        <strain evidence="16">RP14(2022)</strain>
    </source>
</reference>
<dbReference type="InterPro" id="IPR001753">
    <property type="entry name" value="Enoyl-CoA_hydra/iso"/>
</dbReference>
<feature type="domain" description="3-hydroxyacyl-CoA dehydrogenase NAD binding" evidence="14">
    <location>
        <begin position="301"/>
        <end position="478"/>
    </location>
</feature>
<comment type="catalytic activity">
    <reaction evidence="12">
        <text>a (3S)-3-hydroxyacyl-CoA + NAD(+) = a 3-oxoacyl-CoA + NADH + H(+)</text>
        <dbReference type="Rhea" id="RHEA:22432"/>
        <dbReference type="ChEBI" id="CHEBI:15378"/>
        <dbReference type="ChEBI" id="CHEBI:57318"/>
        <dbReference type="ChEBI" id="CHEBI:57540"/>
        <dbReference type="ChEBI" id="CHEBI:57945"/>
        <dbReference type="ChEBI" id="CHEBI:90726"/>
        <dbReference type="EC" id="1.1.1.35"/>
    </reaction>
</comment>
<evidence type="ECO:0000256" key="2">
    <source>
        <dbReference type="ARBA" id="ARBA00005005"/>
    </source>
</evidence>
<dbReference type="PANTHER" id="PTHR23309">
    <property type="entry name" value="3-HYDROXYACYL-COA DEHYROGENASE"/>
    <property type="match status" value="1"/>
</dbReference>
<comment type="caution">
    <text evidence="15">The sequence shown here is derived from an EMBL/GenBank/DDBJ whole genome shotgun (WGS) entry which is preliminary data.</text>
</comment>
<keyword evidence="3" id="KW-0276">Fatty acid metabolism</keyword>
<evidence type="ECO:0000256" key="10">
    <source>
        <dbReference type="ARBA" id="ARBA00023239"/>
    </source>
</evidence>
<evidence type="ECO:0000256" key="9">
    <source>
        <dbReference type="ARBA" id="ARBA00023235"/>
    </source>
</evidence>
<feature type="domain" description="3-hydroxyacyl-CoA dehydrogenase C-terminal" evidence="13">
    <location>
        <begin position="482"/>
        <end position="568"/>
    </location>
</feature>
<dbReference type="SUPFAM" id="SSF48179">
    <property type="entry name" value="6-phosphogluconate dehydrogenase C-terminal domain-like"/>
    <property type="match status" value="2"/>
</dbReference>
<keyword evidence="6" id="KW-0520">NAD</keyword>
<evidence type="ECO:0000259" key="13">
    <source>
        <dbReference type="Pfam" id="PF00725"/>
    </source>
</evidence>
<dbReference type="InterPro" id="IPR006108">
    <property type="entry name" value="3HC_DH_C"/>
</dbReference>
<sequence length="686" mass="74003">MDEVSAEVVSRRMDGTAAILTISNPPVNALSHAVRDGLMIELRDLRDDTSVDAVILTCAGRTFCAGADISEFDKPTRQPDLSTLIAELASFAKPTLAALHGTTLGGGLELALACRFRVAHRTTRLGFPEVKLGLIPGAGGTVRLPRLIDPGAALEMITTGRLINADEAEFMGLVDAVTDDGVVSAAIEFTHEALAEGKRSKSTRDSGRFQEAGIDWDWLEQEKISVQQKARGLLAPVKAAETLIAGLHLPFEEALANERSTFELLKEGEQSRAQRYLFFAEKEAAKVSTLPASTLPRSIETVGVIGAGTMGRGIAMALANGGISVLLHDADRDALERGLAGIRDVYASSVKRGSLNEDVAKQRVALITSSPNVEGLAQCDLLIEAAFEDKAVKRQIFETLNAVAKSGAIFATNTSYLDPSELGLLSGRPADMIGLHFFSPAHVMKLLEVVRTPSTAPDVVATALSLARTIGKIPVVVGICHGFVGNRMLAARTAELEQLLLEGATPQGVDRAFTEFGWPMGPFQMADLAGLDISWRNRRSLGKKADIADTLCERGQFGQKAGMGYYDYRAGPREPQPNAELVELTARLASEKGVDRRRIETQEICERTLFPMVNEGLRILDEGIVARESDIDVVWANGYGFPRGKGGPMFWARTLGYKKVAEALQEWHSRTGREVFRPSSALSALK</sequence>
<dbReference type="Gene3D" id="1.10.1040.50">
    <property type="match status" value="1"/>
</dbReference>
<dbReference type="InterPro" id="IPR006176">
    <property type="entry name" value="3-OHacyl-CoA_DH_NAD-bd"/>
</dbReference>
<evidence type="ECO:0000256" key="4">
    <source>
        <dbReference type="ARBA" id="ARBA00022963"/>
    </source>
</evidence>
<protein>
    <submittedName>
        <fullName evidence="15">3-hydroxyacyl-CoA dehydrogenase NAD-binding domain-containing protein</fullName>
    </submittedName>
</protein>
<evidence type="ECO:0000256" key="5">
    <source>
        <dbReference type="ARBA" id="ARBA00023002"/>
    </source>
</evidence>
<keyword evidence="8" id="KW-0576">Peroxisome</keyword>
<evidence type="ECO:0000256" key="11">
    <source>
        <dbReference type="ARBA" id="ARBA00023268"/>
    </source>
</evidence>
<dbReference type="InterPro" id="IPR036291">
    <property type="entry name" value="NAD(P)-bd_dom_sf"/>
</dbReference>
<keyword evidence="11" id="KW-0511">Multifunctional enzyme</keyword>
<dbReference type="SUPFAM" id="SSF52096">
    <property type="entry name" value="ClpP/crotonase"/>
    <property type="match status" value="1"/>
</dbReference>
<dbReference type="CDD" id="cd06558">
    <property type="entry name" value="crotonase-like"/>
    <property type="match status" value="1"/>
</dbReference>
<dbReference type="RefSeq" id="WP_252816833.1">
    <property type="nucleotide sequence ID" value="NZ_JAMXQS010000002.1"/>
</dbReference>
<dbReference type="Gene3D" id="3.40.50.720">
    <property type="entry name" value="NAD(P)-binding Rossmann-like Domain"/>
    <property type="match status" value="1"/>
</dbReference>
<dbReference type="InterPro" id="IPR008927">
    <property type="entry name" value="6-PGluconate_DH-like_C_sf"/>
</dbReference>
<evidence type="ECO:0000313" key="15">
    <source>
        <dbReference type="EMBL" id="MCO6049258.1"/>
    </source>
</evidence>
<name>A0ABT1C3M6_9HYPH</name>
<dbReference type="Pfam" id="PF00378">
    <property type="entry name" value="ECH_1"/>
    <property type="match status" value="1"/>
</dbReference>
<evidence type="ECO:0000256" key="7">
    <source>
        <dbReference type="ARBA" id="ARBA00023098"/>
    </source>
</evidence>
<evidence type="ECO:0000256" key="8">
    <source>
        <dbReference type="ARBA" id="ARBA00023140"/>
    </source>
</evidence>
<evidence type="ECO:0000256" key="6">
    <source>
        <dbReference type="ARBA" id="ARBA00023027"/>
    </source>
</evidence>
<dbReference type="Proteomes" id="UP001205906">
    <property type="component" value="Unassembled WGS sequence"/>
</dbReference>
<keyword evidence="16" id="KW-1185">Reference proteome</keyword>
<evidence type="ECO:0000259" key="14">
    <source>
        <dbReference type="Pfam" id="PF02737"/>
    </source>
</evidence>
<accession>A0ABT1C3M6</accession>
<comment type="subcellular location">
    <subcellularLocation>
        <location evidence="1">Peroxisome</location>
    </subcellularLocation>
</comment>
<keyword evidence="4" id="KW-0442">Lipid degradation</keyword>
<keyword evidence="9" id="KW-0413">Isomerase</keyword>
<organism evidence="15 16">
    <name type="scientific">Mesorhizobium liriopis</name>
    <dbReference type="NCBI Taxonomy" id="2953882"/>
    <lineage>
        <taxon>Bacteria</taxon>
        <taxon>Pseudomonadati</taxon>
        <taxon>Pseudomonadota</taxon>
        <taxon>Alphaproteobacteria</taxon>
        <taxon>Hyphomicrobiales</taxon>
        <taxon>Phyllobacteriaceae</taxon>
        <taxon>Mesorhizobium</taxon>
    </lineage>
</organism>
<proteinExistence type="predicted"/>
<dbReference type="EMBL" id="JAMXQS010000002">
    <property type="protein sequence ID" value="MCO6049258.1"/>
    <property type="molecule type" value="Genomic_DNA"/>
</dbReference>